<sequence length="579" mass="67190">MQRSMISLQGRNTAENLLVLTVKPRQQRITGSLRDYNINWPSRNKKLAKIPTPRPTPPDKLVSITHHEDKHHIEIRQEEHHKFSHIPYKHKSKNKQRHTSKPPHPRNHNTHTMSVTGFNAVALAKRVKGTTDTSAPSTIISGGYDALLSFNSSTNHNDGIVEGLDTYEDCSYELRGSSKLNTKQKGSGVALLIHSKWQRFHIGTEIFSPFLMFFEQTMNNTTSDSHIIHIWMGDTNRYFDHSLDVYSSTSDKKKDIPLCFNHLNLIDSFRYLNPDTKEFFWHHRSQDDALRIDIRIDHIWIQRHISPSLRSAHHYEGHTLTNSDHDIVTINIYLPDIFPIAYKNTQPITPHDPNFRDLSIKTEDITSDHWTNFEAHISDSAHTFDSLINTLNSMTDPLDSSNYSQRAMETIDKCWADIKEILISATTHTLPLRKRNKLHPKLKPKDRSSDMKKLDKHTIMLLTFIHDIHLYQVNTHNDPTAFSQLKDRWDSHISSFNNDYIDNRELQFDMTFILDSLNWLSQLKQVAQKRVKVEQKAYTLYQTSKITAAVEARFATIQSAQTRWISSSLERRKPNVTID</sequence>
<dbReference type="Gene3D" id="3.60.10.10">
    <property type="entry name" value="Endonuclease/exonuclease/phosphatase"/>
    <property type="match status" value="1"/>
</dbReference>
<comment type="caution">
    <text evidence="2">The sequence shown here is derived from an EMBL/GenBank/DDBJ whole genome shotgun (WGS) entry which is preliminary data.</text>
</comment>
<accession>A0A2Z6S508</accession>
<evidence type="ECO:0000313" key="3">
    <source>
        <dbReference type="Proteomes" id="UP000247702"/>
    </source>
</evidence>
<organism evidence="2 3">
    <name type="scientific">Rhizophagus clarus</name>
    <dbReference type="NCBI Taxonomy" id="94130"/>
    <lineage>
        <taxon>Eukaryota</taxon>
        <taxon>Fungi</taxon>
        <taxon>Fungi incertae sedis</taxon>
        <taxon>Mucoromycota</taxon>
        <taxon>Glomeromycotina</taxon>
        <taxon>Glomeromycetes</taxon>
        <taxon>Glomerales</taxon>
        <taxon>Glomeraceae</taxon>
        <taxon>Rhizophagus</taxon>
    </lineage>
</organism>
<dbReference type="InterPro" id="IPR036691">
    <property type="entry name" value="Endo/exonu/phosph_ase_sf"/>
</dbReference>
<reference evidence="2 3" key="1">
    <citation type="submission" date="2017-11" db="EMBL/GenBank/DDBJ databases">
        <title>The genome of Rhizophagus clarus HR1 reveals common genetic basis of auxotrophy among arbuscular mycorrhizal fungi.</title>
        <authorList>
            <person name="Kobayashi Y."/>
        </authorList>
    </citation>
    <scope>NUCLEOTIDE SEQUENCE [LARGE SCALE GENOMIC DNA]</scope>
    <source>
        <strain evidence="2 3">HR1</strain>
    </source>
</reference>
<proteinExistence type="predicted"/>
<dbReference type="Proteomes" id="UP000247702">
    <property type="component" value="Unassembled WGS sequence"/>
</dbReference>
<dbReference type="EMBL" id="BEXD01004186">
    <property type="protein sequence ID" value="GBC07993.1"/>
    <property type="molecule type" value="Genomic_DNA"/>
</dbReference>
<protein>
    <recommendedName>
        <fullName evidence="4">Endonuclease/exonuclease/phosphatase domain-containing protein</fullName>
    </recommendedName>
</protein>
<dbReference type="SUPFAM" id="SSF56219">
    <property type="entry name" value="DNase I-like"/>
    <property type="match status" value="1"/>
</dbReference>
<dbReference type="AlphaFoldDB" id="A0A2Z6S508"/>
<feature type="region of interest" description="Disordered" evidence="1">
    <location>
        <begin position="77"/>
        <end position="112"/>
    </location>
</feature>
<gene>
    <name evidence="2" type="ORF">RclHR1_07840006</name>
</gene>
<evidence type="ECO:0000313" key="2">
    <source>
        <dbReference type="EMBL" id="GBC07993.1"/>
    </source>
</evidence>
<feature type="compositionally biased region" description="Basic residues" evidence="1">
    <location>
        <begin position="82"/>
        <end position="109"/>
    </location>
</feature>
<name>A0A2Z6S508_9GLOM</name>
<evidence type="ECO:0000256" key="1">
    <source>
        <dbReference type="SAM" id="MobiDB-lite"/>
    </source>
</evidence>
<keyword evidence="3" id="KW-1185">Reference proteome</keyword>
<evidence type="ECO:0008006" key="4">
    <source>
        <dbReference type="Google" id="ProtNLM"/>
    </source>
</evidence>